<sequence>MAESQNWLPLADSSLDNLVYLSPVIDIQVYISPIEQVLNKVILVDIGVEVDIGIVIKLASKENIVLAAM</sequence>
<reference evidence="1" key="1">
    <citation type="submission" date="2020-04" db="EMBL/GenBank/DDBJ databases">
        <authorList>
            <person name="Chakraborty B."/>
            <person name="Walker A.R."/>
            <person name="Burne R.A."/>
        </authorList>
    </citation>
    <scope>NUCLEOTIDE SEQUENCE [LARGE SCALE GENOMIC DNA]</scope>
    <source>
        <strain evidence="1">BCA8</strain>
    </source>
</reference>
<evidence type="ECO:0000313" key="1">
    <source>
        <dbReference type="EMBL" id="NMX24679.1"/>
    </source>
</evidence>
<protein>
    <submittedName>
        <fullName evidence="1">Uncharacterized protein</fullName>
    </submittedName>
</protein>
<accession>A0A7Y0VB91</accession>
<proteinExistence type="predicted"/>
<organism evidence="1">
    <name type="scientific">Streptococcus sanguinis</name>
    <dbReference type="NCBI Taxonomy" id="1305"/>
    <lineage>
        <taxon>Bacteria</taxon>
        <taxon>Bacillati</taxon>
        <taxon>Bacillota</taxon>
        <taxon>Bacilli</taxon>
        <taxon>Lactobacillales</taxon>
        <taxon>Streptococcaceae</taxon>
        <taxon>Streptococcus</taxon>
    </lineage>
</organism>
<dbReference type="AlphaFoldDB" id="A0A7Y0VB91"/>
<gene>
    <name evidence="1" type="ORF">HGP05_03800</name>
</gene>
<dbReference type="EMBL" id="JABBCN010000001">
    <property type="protein sequence ID" value="NMX24679.1"/>
    <property type="molecule type" value="Genomic_DNA"/>
</dbReference>
<comment type="caution">
    <text evidence="1">The sequence shown here is derived from an EMBL/GenBank/DDBJ whole genome shotgun (WGS) entry which is preliminary data.</text>
</comment>
<name>A0A7Y0VB91_STRSA</name>